<dbReference type="InterPro" id="IPR052228">
    <property type="entry name" value="Sec_Metab_Biosynth_Oxidored"/>
</dbReference>
<sequence length="253" mass="28466">MVEISEVRRGNAGYAAQDHLGFVCVFAGATAGIGAATLKEMVVLLRSSTFFVLGREPHRYQDQLDELRTIGPTNNIVLVETQIALIQESARHVFAASGALYSQRYQREEDRREGHRLDSHWGIPSVVNHTTMCTSPAFDYLASNGSPKHIIFLHVTPGIRVHGYPADCLPYEVRRLSMVGFDLDCSDCIRMYHQIFWHGSKGIWREAYELTSDKFGVPGLFRVSRHNDVVPDNEYGFTVCIPFGNPGRVAWHN</sequence>
<reference evidence="3" key="1">
    <citation type="journal article" date="2020" name="Stud. Mycol.">
        <title>101 Dothideomycetes genomes: a test case for predicting lifestyles and emergence of pathogens.</title>
        <authorList>
            <person name="Haridas S."/>
            <person name="Albert R."/>
            <person name="Binder M."/>
            <person name="Bloem J."/>
            <person name="Labutti K."/>
            <person name="Salamov A."/>
            <person name="Andreopoulos B."/>
            <person name="Baker S."/>
            <person name="Barry K."/>
            <person name="Bills G."/>
            <person name="Bluhm B."/>
            <person name="Cannon C."/>
            <person name="Castanera R."/>
            <person name="Culley D."/>
            <person name="Daum C."/>
            <person name="Ezra D."/>
            <person name="Gonzalez J."/>
            <person name="Henrissat B."/>
            <person name="Kuo A."/>
            <person name="Liang C."/>
            <person name="Lipzen A."/>
            <person name="Lutzoni F."/>
            <person name="Magnuson J."/>
            <person name="Mondo S."/>
            <person name="Nolan M."/>
            <person name="Ohm R."/>
            <person name="Pangilinan J."/>
            <person name="Park H.-J."/>
            <person name="Ramirez L."/>
            <person name="Alfaro M."/>
            <person name="Sun H."/>
            <person name="Tritt A."/>
            <person name="Yoshinaga Y."/>
            <person name="Zwiers L.-H."/>
            <person name="Turgeon B."/>
            <person name="Goodwin S."/>
            <person name="Spatafora J."/>
            <person name="Crous P."/>
            <person name="Grigoriev I."/>
        </authorList>
    </citation>
    <scope>NUCLEOTIDE SEQUENCE</scope>
    <source>
        <strain evidence="3">CBS 107.79</strain>
    </source>
</reference>
<dbReference type="AlphaFoldDB" id="A0A6A5VYY1"/>
<keyword evidence="4" id="KW-1185">Reference proteome</keyword>
<organism evidence="3 4">
    <name type="scientific">Bimuria novae-zelandiae CBS 107.79</name>
    <dbReference type="NCBI Taxonomy" id="1447943"/>
    <lineage>
        <taxon>Eukaryota</taxon>
        <taxon>Fungi</taxon>
        <taxon>Dikarya</taxon>
        <taxon>Ascomycota</taxon>
        <taxon>Pezizomycotina</taxon>
        <taxon>Dothideomycetes</taxon>
        <taxon>Pleosporomycetidae</taxon>
        <taxon>Pleosporales</taxon>
        <taxon>Massarineae</taxon>
        <taxon>Didymosphaeriaceae</taxon>
        <taxon>Bimuria</taxon>
    </lineage>
</organism>
<name>A0A6A5VYY1_9PLEO</name>
<evidence type="ECO:0000256" key="1">
    <source>
        <dbReference type="ARBA" id="ARBA00023002"/>
    </source>
</evidence>
<accession>A0A6A5VYY1</accession>
<evidence type="ECO:0000256" key="2">
    <source>
        <dbReference type="SAM" id="Phobius"/>
    </source>
</evidence>
<keyword evidence="2" id="KW-0472">Membrane</keyword>
<evidence type="ECO:0000313" key="4">
    <source>
        <dbReference type="Proteomes" id="UP000800036"/>
    </source>
</evidence>
<keyword evidence="2" id="KW-0812">Transmembrane</keyword>
<dbReference type="PANTHER" id="PTHR47534:SF3">
    <property type="entry name" value="ALCOHOL DEHYDROGENASE-LIKE C-TERMINAL DOMAIN-CONTAINING PROTEIN"/>
    <property type="match status" value="1"/>
</dbReference>
<dbReference type="OrthoDB" id="2898509at2759"/>
<feature type="transmembrane region" description="Helical" evidence="2">
    <location>
        <begin position="20"/>
        <end position="38"/>
    </location>
</feature>
<evidence type="ECO:0000313" key="3">
    <source>
        <dbReference type="EMBL" id="KAF1980096.1"/>
    </source>
</evidence>
<dbReference type="Proteomes" id="UP000800036">
    <property type="component" value="Unassembled WGS sequence"/>
</dbReference>
<dbReference type="PANTHER" id="PTHR47534">
    <property type="entry name" value="YALI0E05731P"/>
    <property type="match status" value="1"/>
</dbReference>
<gene>
    <name evidence="3" type="ORF">BU23DRAFT_562519</name>
</gene>
<dbReference type="GO" id="GO:0016491">
    <property type="term" value="F:oxidoreductase activity"/>
    <property type="evidence" value="ECO:0007669"/>
    <property type="project" value="UniProtKB-KW"/>
</dbReference>
<keyword evidence="2" id="KW-1133">Transmembrane helix</keyword>
<proteinExistence type="predicted"/>
<keyword evidence="1" id="KW-0560">Oxidoreductase</keyword>
<protein>
    <submittedName>
        <fullName evidence="3">Uncharacterized protein</fullName>
    </submittedName>
</protein>
<dbReference type="EMBL" id="ML976656">
    <property type="protein sequence ID" value="KAF1980096.1"/>
    <property type="molecule type" value="Genomic_DNA"/>
</dbReference>